<organism evidence="1 2">
    <name type="scientific">Eumeta variegata</name>
    <name type="common">Bagworm moth</name>
    <name type="synonym">Eumeta japonica</name>
    <dbReference type="NCBI Taxonomy" id="151549"/>
    <lineage>
        <taxon>Eukaryota</taxon>
        <taxon>Metazoa</taxon>
        <taxon>Ecdysozoa</taxon>
        <taxon>Arthropoda</taxon>
        <taxon>Hexapoda</taxon>
        <taxon>Insecta</taxon>
        <taxon>Pterygota</taxon>
        <taxon>Neoptera</taxon>
        <taxon>Endopterygota</taxon>
        <taxon>Lepidoptera</taxon>
        <taxon>Glossata</taxon>
        <taxon>Ditrysia</taxon>
        <taxon>Tineoidea</taxon>
        <taxon>Psychidae</taxon>
        <taxon>Oiketicinae</taxon>
        <taxon>Eumeta</taxon>
    </lineage>
</organism>
<reference evidence="1 2" key="1">
    <citation type="journal article" date="2019" name="Commun. Biol.">
        <title>The bagworm genome reveals a unique fibroin gene that provides high tensile strength.</title>
        <authorList>
            <person name="Kono N."/>
            <person name="Nakamura H."/>
            <person name="Ohtoshi R."/>
            <person name="Tomita M."/>
            <person name="Numata K."/>
            <person name="Arakawa K."/>
        </authorList>
    </citation>
    <scope>NUCLEOTIDE SEQUENCE [LARGE SCALE GENOMIC DNA]</scope>
</reference>
<evidence type="ECO:0000313" key="1">
    <source>
        <dbReference type="EMBL" id="GBP39547.1"/>
    </source>
</evidence>
<name>A0A4C1VMF8_EUMVA</name>
<dbReference type="AlphaFoldDB" id="A0A4C1VMF8"/>
<sequence>MKDDLCAPTPRPNYGQYSVEYDKMLPRTGNEWAFEGLKFRVKMRHPPHSVDLATYDLFSKINGTLKDIRFMTPEVAVNAFEKRPSDISKENWAECSYDGSKEYKNKKKINNRSLRFSCSTKLRHSPSAHDVKDVEGICVRLVSVRRRGRPETIGGRPRAKLLWMACLGLTPLHLSMSLGALASRATECPMRRIAPGGRHYLKYGEWLTDVEVAVAAHEKDVDVTLKHERSNRTGRHQNMSNAMYSVAPASYQSPWRCTRADVPALVSTAALLLLNFNTVCEAVGISYFRMPPPRPYAHI</sequence>
<evidence type="ECO:0000313" key="2">
    <source>
        <dbReference type="Proteomes" id="UP000299102"/>
    </source>
</evidence>
<gene>
    <name evidence="1" type="ORF">EVAR_32481_1</name>
</gene>
<comment type="caution">
    <text evidence="1">The sequence shown here is derived from an EMBL/GenBank/DDBJ whole genome shotgun (WGS) entry which is preliminary data.</text>
</comment>
<protein>
    <submittedName>
        <fullName evidence="1">Uncharacterized protein</fullName>
    </submittedName>
</protein>
<proteinExistence type="predicted"/>
<dbReference type="Proteomes" id="UP000299102">
    <property type="component" value="Unassembled WGS sequence"/>
</dbReference>
<accession>A0A4C1VMF8</accession>
<keyword evidence="2" id="KW-1185">Reference proteome</keyword>
<dbReference type="EMBL" id="BGZK01000367">
    <property type="protein sequence ID" value="GBP39547.1"/>
    <property type="molecule type" value="Genomic_DNA"/>
</dbReference>